<keyword evidence="3" id="KW-0446">Lipid-binding</keyword>
<gene>
    <name evidence="6" type="ORF">GCM10023198_17090</name>
</gene>
<keyword evidence="4" id="KW-0472">Membrane</keyword>
<accession>A0ABP8WZA1</accession>
<evidence type="ECO:0000256" key="2">
    <source>
        <dbReference type="ARBA" id="ARBA00023034"/>
    </source>
</evidence>
<keyword evidence="2" id="KW-0333">Golgi apparatus</keyword>
<sequence>MTEQRPARAAASNDSNDSAALRTPTLAEDLLLLLFQPSSGRQGGAGNIAGEATLYWVLAGAVLADLGLGGHVRTGATRIGTMTVGAVADNPPSDQLLRSSWEYVARKSRSVQTVLAATGPALREPLLDRLVERGDLRRRTQKALGLFQTSVLQEGDTGRRDVLLAEVRAVLVDGVEPTERTAALAALLYGSGTLPQFDRDIPWTSPVIARAEELKDGSWGADAAAKAVARTVTATIVNNVIIAAAVLPRG</sequence>
<evidence type="ECO:0000256" key="4">
    <source>
        <dbReference type="ARBA" id="ARBA00023136"/>
    </source>
</evidence>
<dbReference type="RefSeq" id="WP_253874458.1">
    <property type="nucleotide sequence ID" value="NZ_BAABHM010000009.1"/>
</dbReference>
<comment type="caution">
    <text evidence="6">The sequence shown here is derived from an EMBL/GenBank/DDBJ whole genome shotgun (WGS) entry which is preliminary data.</text>
</comment>
<dbReference type="Pfam" id="PF05719">
    <property type="entry name" value="GPP34"/>
    <property type="match status" value="1"/>
</dbReference>
<evidence type="ECO:0000313" key="6">
    <source>
        <dbReference type="EMBL" id="GAA4697433.1"/>
    </source>
</evidence>
<protein>
    <recommendedName>
        <fullName evidence="8">Golgi phosphoprotein 3 GPP34</fullName>
    </recommendedName>
</protein>
<evidence type="ECO:0000256" key="1">
    <source>
        <dbReference type="ARBA" id="ARBA00004255"/>
    </source>
</evidence>
<evidence type="ECO:0000256" key="3">
    <source>
        <dbReference type="ARBA" id="ARBA00023121"/>
    </source>
</evidence>
<feature type="compositionally biased region" description="Low complexity" evidence="5">
    <location>
        <begin position="9"/>
        <end position="20"/>
    </location>
</feature>
<evidence type="ECO:0000313" key="7">
    <source>
        <dbReference type="Proteomes" id="UP001500843"/>
    </source>
</evidence>
<dbReference type="InterPro" id="IPR038261">
    <property type="entry name" value="GPP34-like_sf"/>
</dbReference>
<comment type="subcellular location">
    <subcellularLocation>
        <location evidence="1">Golgi apparatus membrane</location>
        <topology evidence="1">Peripheral membrane protein</topology>
        <orientation evidence="1">Cytoplasmic side</orientation>
    </subcellularLocation>
</comment>
<dbReference type="Gene3D" id="1.10.3630.10">
    <property type="entry name" value="yeast vps74-n-term truncation variant domain like"/>
    <property type="match status" value="1"/>
</dbReference>
<evidence type="ECO:0008006" key="8">
    <source>
        <dbReference type="Google" id="ProtNLM"/>
    </source>
</evidence>
<feature type="region of interest" description="Disordered" evidence="5">
    <location>
        <begin position="1"/>
        <end position="20"/>
    </location>
</feature>
<dbReference type="Proteomes" id="UP001500843">
    <property type="component" value="Unassembled WGS sequence"/>
</dbReference>
<proteinExistence type="predicted"/>
<evidence type="ECO:0000256" key="5">
    <source>
        <dbReference type="SAM" id="MobiDB-lite"/>
    </source>
</evidence>
<name>A0ABP8WZA1_9MICO</name>
<dbReference type="EMBL" id="BAABHM010000009">
    <property type="protein sequence ID" value="GAA4697433.1"/>
    <property type="molecule type" value="Genomic_DNA"/>
</dbReference>
<keyword evidence="7" id="KW-1185">Reference proteome</keyword>
<reference evidence="7" key="1">
    <citation type="journal article" date="2019" name="Int. J. Syst. Evol. Microbiol.">
        <title>The Global Catalogue of Microorganisms (GCM) 10K type strain sequencing project: providing services to taxonomists for standard genome sequencing and annotation.</title>
        <authorList>
            <consortium name="The Broad Institute Genomics Platform"/>
            <consortium name="The Broad Institute Genome Sequencing Center for Infectious Disease"/>
            <person name="Wu L."/>
            <person name="Ma J."/>
        </authorList>
    </citation>
    <scope>NUCLEOTIDE SEQUENCE [LARGE SCALE GENOMIC DNA]</scope>
    <source>
        <strain evidence="7">JCM 17975</strain>
    </source>
</reference>
<dbReference type="InterPro" id="IPR008628">
    <property type="entry name" value="GPP34-like"/>
</dbReference>
<organism evidence="6 7">
    <name type="scientific">Promicromonospora umidemergens</name>
    <dbReference type="NCBI Taxonomy" id="629679"/>
    <lineage>
        <taxon>Bacteria</taxon>
        <taxon>Bacillati</taxon>
        <taxon>Actinomycetota</taxon>
        <taxon>Actinomycetes</taxon>
        <taxon>Micrococcales</taxon>
        <taxon>Promicromonosporaceae</taxon>
        <taxon>Promicromonospora</taxon>
    </lineage>
</organism>